<name>A0ABD2QA84_9PLAT</name>
<dbReference type="Gene3D" id="3.30.200.20">
    <property type="entry name" value="Phosphorylase Kinase, domain 1"/>
    <property type="match status" value="1"/>
</dbReference>
<dbReference type="InterPro" id="IPR000719">
    <property type="entry name" value="Prot_kinase_dom"/>
</dbReference>
<dbReference type="PROSITE" id="PS50011">
    <property type="entry name" value="PROTEIN_KINASE_DOM"/>
    <property type="match status" value="1"/>
</dbReference>
<reference evidence="8 9" key="1">
    <citation type="submission" date="2024-11" db="EMBL/GenBank/DDBJ databases">
        <title>Adaptive evolution of stress response genes in parasites aligns with host niche diversity.</title>
        <authorList>
            <person name="Hahn C."/>
            <person name="Resl P."/>
        </authorList>
    </citation>
    <scope>NUCLEOTIDE SEQUENCE [LARGE SCALE GENOMIC DNA]</scope>
    <source>
        <strain evidence="8">EGGRZ-B1_66</strain>
        <tissue evidence="8">Body</tissue>
    </source>
</reference>
<accession>A0ABD2QA84</accession>
<keyword evidence="3 6" id="KW-0547">Nucleotide-binding</keyword>
<keyword evidence="9" id="KW-1185">Reference proteome</keyword>
<dbReference type="SUPFAM" id="SSF56112">
    <property type="entry name" value="Protein kinase-like (PK-like)"/>
    <property type="match status" value="1"/>
</dbReference>
<evidence type="ECO:0000256" key="6">
    <source>
        <dbReference type="PROSITE-ProRule" id="PRU10141"/>
    </source>
</evidence>
<evidence type="ECO:0000313" key="8">
    <source>
        <dbReference type="EMBL" id="KAL3316318.1"/>
    </source>
</evidence>
<comment type="caution">
    <text evidence="8">The sequence shown here is derived from an EMBL/GenBank/DDBJ whole genome shotgun (WGS) entry which is preliminary data.</text>
</comment>
<sequence length="169" mass="19446">MGLGAQKRYPEGTLLSNVVSRSEDPQKLIGFDDDQSGYIGIHHDHVAFRYELLGLLGKGSFGQVLRAFDHKTGKEVALKVIRSELRFTKQAKEEIRILEELKKQDLNDDNNVIHMLDHFTFRGHVCMTFELLSINLYELIHRNRFKGFSPTLVRKFSYGILISLSLLKK</sequence>
<keyword evidence="1" id="KW-0723">Serine/threonine-protein kinase</keyword>
<keyword evidence="4 8" id="KW-0418">Kinase</keyword>
<evidence type="ECO:0000256" key="3">
    <source>
        <dbReference type="ARBA" id="ARBA00022741"/>
    </source>
</evidence>
<dbReference type="Pfam" id="PF00069">
    <property type="entry name" value="Pkinase"/>
    <property type="match status" value="1"/>
</dbReference>
<dbReference type="GO" id="GO:0004674">
    <property type="term" value="F:protein serine/threonine kinase activity"/>
    <property type="evidence" value="ECO:0007669"/>
    <property type="project" value="UniProtKB-KW"/>
</dbReference>
<dbReference type="AlphaFoldDB" id="A0ABD2QA84"/>
<organism evidence="8 9">
    <name type="scientific">Cichlidogyrus casuarinus</name>
    <dbReference type="NCBI Taxonomy" id="1844966"/>
    <lineage>
        <taxon>Eukaryota</taxon>
        <taxon>Metazoa</taxon>
        <taxon>Spiralia</taxon>
        <taxon>Lophotrochozoa</taxon>
        <taxon>Platyhelminthes</taxon>
        <taxon>Monogenea</taxon>
        <taxon>Monopisthocotylea</taxon>
        <taxon>Dactylogyridea</taxon>
        <taxon>Ancyrocephalidae</taxon>
        <taxon>Cichlidogyrus</taxon>
    </lineage>
</organism>
<gene>
    <name evidence="8" type="primary">DYRK3_1</name>
    <name evidence="8" type="ORF">Ciccas_005036</name>
</gene>
<evidence type="ECO:0000256" key="1">
    <source>
        <dbReference type="ARBA" id="ARBA00022527"/>
    </source>
</evidence>
<evidence type="ECO:0000313" key="9">
    <source>
        <dbReference type="Proteomes" id="UP001626550"/>
    </source>
</evidence>
<feature type="binding site" evidence="6">
    <location>
        <position position="79"/>
    </location>
    <ligand>
        <name>ATP</name>
        <dbReference type="ChEBI" id="CHEBI:30616"/>
    </ligand>
</feature>
<protein>
    <submittedName>
        <fullName evidence="8">Dual specificity tyrosine-phosphorylation-regulated kinase 3</fullName>
    </submittedName>
</protein>
<dbReference type="SMART" id="SM00220">
    <property type="entry name" value="S_TKc"/>
    <property type="match status" value="1"/>
</dbReference>
<feature type="domain" description="Protein kinase" evidence="7">
    <location>
        <begin position="50"/>
        <end position="169"/>
    </location>
</feature>
<proteinExistence type="predicted"/>
<keyword evidence="2" id="KW-0808">Transferase</keyword>
<dbReference type="Proteomes" id="UP001626550">
    <property type="component" value="Unassembled WGS sequence"/>
</dbReference>
<evidence type="ECO:0000259" key="7">
    <source>
        <dbReference type="PROSITE" id="PS50011"/>
    </source>
</evidence>
<evidence type="ECO:0000256" key="2">
    <source>
        <dbReference type="ARBA" id="ARBA00022679"/>
    </source>
</evidence>
<evidence type="ECO:0000256" key="5">
    <source>
        <dbReference type="ARBA" id="ARBA00022840"/>
    </source>
</evidence>
<dbReference type="PANTHER" id="PTHR24058">
    <property type="entry name" value="DUAL SPECIFICITY PROTEIN KINASE"/>
    <property type="match status" value="1"/>
</dbReference>
<dbReference type="PANTHER" id="PTHR24058:SF112">
    <property type="entry name" value="DUAL SPECIFICITY TYROSINE-PHOSPHORYLATION-REGULATED KINASE 3 HOMOLOG-RELATED"/>
    <property type="match status" value="1"/>
</dbReference>
<keyword evidence="5 6" id="KW-0067">ATP-binding</keyword>
<evidence type="ECO:0000256" key="4">
    <source>
        <dbReference type="ARBA" id="ARBA00022777"/>
    </source>
</evidence>
<dbReference type="GO" id="GO:0005524">
    <property type="term" value="F:ATP binding"/>
    <property type="evidence" value="ECO:0007669"/>
    <property type="project" value="UniProtKB-UniRule"/>
</dbReference>
<dbReference type="InterPro" id="IPR017441">
    <property type="entry name" value="Protein_kinase_ATP_BS"/>
</dbReference>
<dbReference type="InterPro" id="IPR011009">
    <property type="entry name" value="Kinase-like_dom_sf"/>
</dbReference>
<dbReference type="InterPro" id="IPR050494">
    <property type="entry name" value="Ser_Thr_dual-spec_kinase"/>
</dbReference>
<dbReference type="PROSITE" id="PS00107">
    <property type="entry name" value="PROTEIN_KINASE_ATP"/>
    <property type="match status" value="1"/>
</dbReference>
<dbReference type="EMBL" id="JBJKFK010000560">
    <property type="protein sequence ID" value="KAL3316318.1"/>
    <property type="molecule type" value="Genomic_DNA"/>
</dbReference>